<evidence type="ECO:0000259" key="5">
    <source>
        <dbReference type="Pfam" id="PF08242"/>
    </source>
</evidence>
<evidence type="ECO:0000256" key="2">
    <source>
        <dbReference type="ARBA" id="ARBA00022603"/>
    </source>
</evidence>
<comment type="function">
    <text evidence="4">S-adenosyl-L-methionine-dependent methyltransferase.</text>
</comment>
<dbReference type="InterPro" id="IPR013217">
    <property type="entry name" value="Methyltransf_12"/>
</dbReference>
<dbReference type="InterPro" id="IPR029063">
    <property type="entry name" value="SAM-dependent_MTases_sf"/>
</dbReference>
<name>A0AAJ7FLV6_CEPCN</name>
<dbReference type="PIRSF" id="PIRSF037755">
    <property type="entry name" value="Mettl2_prd"/>
    <property type="match status" value="1"/>
</dbReference>
<dbReference type="RefSeq" id="XP_015598259.1">
    <property type="nucleotide sequence ID" value="XM_015742773.2"/>
</dbReference>
<keyword evidence="2 4" id="KW-0489">Methyltransferase</keyword>
<dbReference type="Pfam" id="PF08242">
    <property type="entry name" value="Methyltransf_12"/>
    <property type="match status" value="1"/>
</dbReference>
<dbReference type="GO" id="GO:0032259">
    <property type="term" value="P:methylation"/>
    <property type="evidence" value="ECO:0007669"/>
    <property type="project" value="UniProtKB-KW"/>
</dbReference>
<organism evidence="6 7">
    <name type="scientific">Cephus cinctus</name>
    <name type="common">Wheat stem sawfly</name>
    <dbReference type="NCBI Taxonomy" id="211228"/>
    <lineage>
        <taxon>Eukaryota</taxon>
        <taxon>Metazoa</taxon>
        <taxon>Ecdysozoa</taxon>
        <taxon>Arthropoda</taxon>
        <taxon>Hexapoda</taxon>
        <taxon>Insecta</taxon>
        <taxon>Pterygota</taxon>
        <taxon>Neoptera</taxon>
        <taxon>Endopterygota</taxon>
        <taxon>Hymenoptera</taxon>
        <taxon>Cephoidea</taxon>
        <taxon>Cephidae</taxon>
        <taxon>Cephus</taxon>
    </lineage>
</organism>
<gene>
    <name evidence="7" type="primary">LOC107269192</name>
</gene>
<sequence length="356" mass="41591">MITSFSIMRGMALHYYTQIYNKICTNLFLTYVSRHCHTRYRKKPPGGSRYLIDGKRIFEFNSWDNVQWDEEQENEARQRVADNSVVTASSEEILKFDKEADVFWDKFYGIHQNRFFKDRHWLFTEFPELAPNIVEQNLDQALRVSSLEGDANNSLNPRNVLPMPSRIFEIGCGVGNTVFPILSYNTDPNLFVYCCDFSSTAIEILIENSSYDSSRCKAFVLDATQDAWNVPFEPECLDIVVLIFVLSSIHPDKMCHIAKQIHKYLKPGGMVLFRDYGRYDLAQLRFKKGRCLAENFYARGDGTRVYFFTQAEVKDIFENSGFVEEQNLIDRRLQVNRGKQLTMYRVFVQGKYRKSL</sequence>
<dbReference type="Gene3D" id="3.40.50.150">
    <property type="entry name" value="Vaccinia Virus protein VP39"/>
    <property type="match status" value="1"/>
</dbReference>
<evidence type="ECO:0000313" key="7">
    <source>
        <dbReference type="RefSeq" id="XP_015598259.1"/>
    </source>
</evidence>
<evidence type="ECO:0000256" key="1">
    <source>
        <dbReference type="ARBA" id="ARBA00009725"/>
    </source>
</evidence>
<reference evidence="7" key="1">
    <citation type="submission" date="2025-08" db="UniProtKB">
        <authorList>
            <consortium name="RefSeq"/>
        </authorList>
    </citation>
    <scope>IDENTIFICATION</scope>
</reference>
<comment type="similarity">
    <text evidence="1 4">Belongs to the methyltransferase superfamily. METL family.</text>
</comment>
<dbReference type="CTD" id="52686"/>
<dbReference type="InterPro" id="IPR026113">
    <property type="entry name" value="METTL2/6/8-like"/>
</dbReference>
<dbReference type="GeneID" id="107269192"/>
<evidence type="ECO:0000256" key="3">
    <source>
        <dbReference type="ARBA" id="ARBA00022679"/>
    </source>
</evidence>
<dbReference type="GO" id="GO:0052735">
    <property type="term" value="F:tRNA (cytidine-3-)-methyltransferase activity"/>
    <property type="evidence" value="ECO:0007669"/>
    <property type="project" value="TreeGrafter"/>
</dbReference>
<dbReference type="EC" id="2.1.1.-" evidence="4"/>
<dbReference type="Proteomes" id="UP000694920">
    <property type="component" value="Unplaced"/>
</dbReference>
<dbReference type="SUPFAM" id="SSF53335">
    <property type="entry name" value="S-adenosyl-L-methionine-dependent methyltransferases"/>
    <property type="match status" value="1"/>
</dbReference>
<evidence type="ECO:0000256" key="4">
    <source>
        <dbReference type="PIRNR" id="PIRNR037755"/>
    </source>
</evidence>
<feature type="domain" description="Methyltransferase type 12" evidence="5">
    <location>
        <begin position="169"/>
        <end position="271"/>
    </location>
</feature>
<dbReference type="AlphaFoldDB" id="A0AAJ7FLV6"/>
<keyword evidence="6" id="KW-1185">Reference proteome</keyword>
<accession>A0AAJ7FLV6</accession>
<dbReference type="CDD" id="cd02440">
    <property type="entry name" value="AdoMet_MTases"/>
    <property type="match status" value="1"/>
</dbReference>
<protein>
    <recommendedName>
        <fullName evidence="4">tRNA N(3)-methylcytidine methyltransferase</fullName>
        <ecNumber evidence="4">2.1.1.-</ecNumber>
    </recommendedName>
</protein>
<evidence type="ECO:0000313" key="6">
    <source>
        <dbReference type="Proteomes" id="UP000694920"/>
    </source>
</evidence>
<proteinExistence type="inferred from homology"/>
<keyword evidence="3 4" id="KW-0808">Transferase</keyword>
<dbReference type="PANTHER" id="PTHR22809">
    <property type="entry name" value="METHYLTRANSFERASE-RELATED"/>
    <property type="match status" value="1"/>
</dbReference>
<dbReference type="FunFam" id="3.40.50.150:FF:000145">
    <property type="entry name" value="Methyltransferase-like protein"/>
    <property type="match status" value="1"/>
</dbReference>
<dbReference type="KEGG" id="ccin:107269192"/>
<dbReference type="PANTHER" id="PTHR22809:SF11">
    <property type="entry name" value="TRNA N(3)-METHYLCYTIDINE METHYLTRANSFERASE METTL2"/>
    <property type="match status" value="1"/>
</dbReference>